<proteinExistence type="predicted"/>
<sequence>MIMGIEKVKAYFKQYEMEDQIMEFETSSATVALAAEAIGCAADKIAKTLAFKKDDGCVLVVAAGEARVDNRKFKETFMTKAKMLSPDEVLHFTGHEVGGVCPFAIEHEDVKVYIDVSLKAYEKVYPACGSSDSAIELTIDELHTYGKALEFVDVCK</sequence>
<dbReference type="SUPFAM" id="SSF55826">
    <property type="entry name" value="YbaK/ProRS associated domain"/>
    <property type="match status" value="1"/>
</dbReference>
<dbReference type="InterPro" id="IPR036754">
    <property type="entry name" value="YbaK/aa-tRNA-synt-asso_dom_sf"/>
</dbReference>
<accession>A0A3P7P0H2</accession>
<dbReference type="Gene3D" id="3.90.960.10">
    <property type="entry name" value="YbaK/aminoacyl-tRNA synthetase-associated domain"/>
    <property type="match status" value="1"/>
</dbReference>
<dbReference type="AlphaFoldDB" id="A0A3P7P0H2"/>
<dbReference type="EMBL" id="LR130778">
    <property type="protein sequence ID" value="VDN48695.1"/>
    <property type="molecule type" value="Genomic_DNA"/>
</dbReference>
<dbReference type="PANTHER" id="PTHR30411:SF1">
    <property type="entry name" value="CYTOPLASMIC PROTEIN"/>
    <property type="match status" value="1"/>
</dbReference>
<dbReference type="Pfam" id="PF04073">
    <property type="entry name" value="tRNA_edit"/>
    <property type="match status" value="1"/>
</dbReference>
<keyword evidence="3" id="KW-1185">Reference proteome</keyword>
<dbReference type="PANTHER" id="PTHR30411">
    <property type="entry name" value="CYTOPLASMIC PROTEIN"/>
    <property type="match status" value="1"/>
</dbReference>
<reference evidence="2 3" key="1">
    <citation type="submission" date="2018-09" db="EMBL/GenBank/DDBJ databases">
        <authorList>
            <person name="Postec A."/>
        </authorList>
    </citation>
    <scope>NUCLEOTIDE SEQUENCE [LARGE SCALE GENOMIC DNA]</scope>
    <source>
        <strain evidence="2">70B-A</strain>
    </source>
</reference>
<dbReference type="Proteomes" id="UP000279029">
    <property type="component" value="Chromosome"/>
</dbReference>
<dbReference type="CDD" id="cd04333">
    <property type="entry name" value="ProX_deacylase"/>
    <property type="match status" value="1"/>
</dbReference>
<protein>
    <submittedName>
        <fullName evidence="2">Putative tRNA editing enzyme</fullName>
    </submittedName>
</protein>
<gene>
    <name evidence="2" type="primary">ywhH</name>
    <name evidence="2" type="ORF">PATL70BA_2791</name>
</gene>
<evidence type="ECO:0000313" key="3">
    <source>
        <dbReference type="Proteomes" id="UP000279029"/>
    </source>
</evidence>
<organism evidence="2 3">
    <name type="scientific">Petrocella atlantisensis</name>
    <dbReference type="NCBI Taxonomy" id="2173034"/>
    <lineage>
        <taxon>Bacteria</taxon>
        <taxon>Bacillati</taxon>
        <taxon>Bacillota</taxon>
        <taxon>Clostridia</taxon>
        <taxon>Lachnospirales</taxon>
        <taxon>Vallitaleaceae</taxon>
        <taxon>Petrocella</taxon>
    </lineage>
</organism>
<feature type="domain" description="YbaK/aminoacyl-tRNA synthetase-associated" evidence="1">
    <location>
        <begin position="28"/>
        <end position="143"/>
    </location>
</feature>
<dbReference type="GO" id="GO:0002161">
    <property type="term" value="F:aminoacyl-tRNA deacylase activity"/>
    <property type="evidence" value="ECO:0007669"/>
    <property type="project" value="InterPro"/>
</dbReference>
<evidence type="ECO:0000259" key="1">
    <source>
        <dbReference type="Pfam" id="PF04073"/>
    </source>
</evidence>
<dbReference type="InterPro" id="IPR007214">
    <property type="entry name" value="YbaK/aa-tRNA-synth-assoc-dom"/>
</dbReference>
<evidence type="ECO:0000313" key="2">
    <source>
        <dbReference type="EMBL" id="VDN48695.1"/>
    </source>
</evidence>
<name>A0A3P7P0H2_9FIRM</name>
<dbReference type="KEGG" id="cbar:PATL70BA_2791"/>